<dbReference type="InterPro" id="IPR009057">
    <property type="entry name" value="Homeodomain-like_sf"/>
</dbReference>
<reference evidence="6 7" key="1">
    <citation type="submission" date="2019-04" db="EMBL/GenBank/DDBJ databases">
        <title>Cohnella sp. nov. isolated from preserved vegetables.</title>
        <authorList>
            <person name="Lin S.-Y."/>
            <person name="Hung M.-H."/>
            <person name="Young C.-C."/>
        </authorList>
    </citation>
    <scope>NUCLEOTIDE SEQUENCE [LARGE SCALE GENOMIC DNA]</scope>
    <source>
        <strain evidence="6 7">CC-MHH1044</strain>
    </source>
</reference>
<dbReference type="SUPFAM" id="SSF53807">
    <property type="entry name" value="Helical backbone' metal receptor"/>
    <property type="match status" value="1"/>
</dbReference>
<keyword evidence="1" id="KW-0805">Transcription regulation</keyword>
<evidence type="ECO:0000256" key="2">
    <source>
        <dbReference type="ARBA" id="ARBA00023125"/>
    </source>
</evidence>
<keyword evidence="7" id="KW-1185">Reference proteome</keyword>
<name>A0A4S4BN25_9BACL</name>
<dbReference type="Pfam" id="PF12833">
    <property type="entry name" value="HTH_18"/>
    <property type="match status" value="1"/>
</dbReference>
<dbReference type="RefSeq" id="WP_136371500.1">
    <property type="nucleotide sequence ID" value="NZ_SSOB01000026.1"/>
</dbReference>
<dbReference type="Gene3D" id="1.10.10.60">
    <property type="entry name" value="Homeodomain-like"/>
    <property type="match status" value="2"/>
</dbReference>
<dbReference type="EMBL" id="SSOB01000026">
    <property type="protein sequence ID" value="THF76223.1"/>
    <property type="molecule type" value="Genomic_DNA"/>
</dbReference>
<dbReference type="InterPro" id="IPR002491">
    <property type="entry name" value="ABC_transptr_periplasmic_BD"/>
</dbReference>
<evidence type="ECO:0000259" key="4">
    <source>
        <dbReference type="PROSITE" id="PS01124"/>
    </source>
</evidence>
<dbReference type="PROSITE" id="PS50983">
    <property type="entry name" value="FE_B12_PBP"/>
    <property type="match status" value="1"/>
</dbReference>
<evidence type="ECO:0000259" key="5">
    <source>
        <dbReference type="PROSITE" id="PS50983"/>
    </source>
</evidence>
<dbReference type="Gene3D" id="3.40.50.1980">
    <property type="entry name" value="Nitrogenase molybdenum iron protein domain"/>
    <property type="match status" value="2"/>
</dbReference>
<dbReference type="PROSITE" id="PS01124">
    <property type="entry name" value="HTH_ARAC_FAMILY_2"/>
    <property type="match status" value="1"/>
</dbReference>
<dbReference type="SMART" id="SM00342">
    <property type="entry name" value="HTH_ARAC"/>
    <property type="match status" value="1"/>
</dbReference>
<accession>A0A4S4BN25</accession>
<dbReference type="AlphaFoldDB" id="A0A4S4BN25"/>
<protein>
    <submittedName>
        <fullName evidence="6">Helix-turn-helix domain-containing protein</fullName>
    </submittedName>
</protein>
<keyword evidence="2" id="KW-0238">DNA-binding</keyword>
<dbReference type="PRINTS" id="PR00032">
    <property type="entry name" value="HTHARAC"/>
</dbReference>
<feature type="domain" description="HTH araC/xylS-type" evidence="4">
    <location>
        <begin position="189"/>
        <end position="287"/>
    </location>
</feature>
<dbReference type="InterPro" id="IPR020449">
    <property type="entry name" value="Tscrpt_reg_AraC-type_HTH"/>
</dbReference>
<evidence type="ECO:0000256" key="3">
    <source>
        <dbReference type="ARBA" id="ARBA00023163"/>
    </source>
</evidence>
<dbReference type="OrthoDB" id="2461801at2"/>
<evidence type="ECO:0000313" key="7">
    <source>
        <dbReference type="Proteomes" id="UP000310636"/>
    </source>
</evidence>
<keyword evidence="3" id="KW-0804">Transcription</keyword>
<sequence>MNRKRQDPDLRQDAAGLLGFKLQDVRVLRDAPRASLAERAFLEARSHLLIVANCPGGRLVVDGHPHVLRPGLLLVCAPGQLIEWTNYSGHSLELLLLDFATFAAAPAIAESASSPAAAPPQPSPAEAEFPFRGEASLPSGMSAASLIAEMADGWSRNTASARLRCEARLLELLSVALDHQERQTEFALEACRLELERHYASDITVDSLASVAGLSRFHFMRLFKERFGKGAMEYRTELRLQEAKRLMREGDLPLAEIVYRIGYSSESYFSTLFKKQTGIAPVVYQRNQRRRIAAYSWANIGQLLALRMIPCAAPLDQFWTDRYRSRYSYEIATPLSHRYDFNLQALSEARPDFILGFDGLIPAEEQVKLRELAPSLFLNWEDDWRAHLRQTAAFLDREDEAEEWLSHYEARAASIRERMGAAAIRGSLLVLLVGRDRIMVLGRRSGTVLYDDLGLAMPRGVGAAPWFLPVEASELAAMEADRMLVHVDRNPAAEARWTELTETLGWRRLPAVQAGKVKLVSGTDFIAAPWNEYAAEPIGRFLESCAELL</sequence>
<dbReference type="Proteomes" id="UP000310636">
    <property type="component" value="Unassembled WGS sequence"/>
</dbReference>
<feature type="domain" description="Fe/B12 periplasmic-binding" evidence="5">
    <location>
        <begin position="291"/>
        <end position="549"/>
    </location>
</feature>
<dbReference type="GO" id="GO:0003700">
    <property type="term" value="F:DNA-binding transcription factor activity"/>
    <property type="evidence" value="ECO:0007669"/>
    <property type="project" value="InterPro"/>
</dbReference>
<gene>
    <name evidence="6" type="ORF">E6C55_19545</name>
</gene>
<dbReference type="InterPro" id="IPR050204">
    <property type="entry name" value="AraC_XylS_family_regulators"/>
</dbReference>
<dbReference type="GO" id="GO:0043565">
    <property type="term" value="F:sequence-specific DNA binding"/>
    <property type="evidence" value="ECO:0007669"/>
    <property type="project" value="InterPro"/>
</dbReference>
<dbReference type="Pfam" id="PF01497">
    <property type="entry name" value="Peripla_BP_2"/>
    <property type="match status" value="1"/>
</dbReference>
<dbReference type="SUPFAM" id="SSF46689">
    <property type="entry name" value="Homeodomain-like"/>
    <property type="match status" value="2"/>
</dbReference>
<dbReference type="InterPro" id="IPR018060">
    <property type="entry name" value="HTH_AraC"/>
</dbReference>
<organism evidence="6 7">
    <name type="scientific">Cohnella fermenti</name>
    <dbReference type="NCBI Taxonomy" id="2565925"/>
    <lineage>
        <taxon>Bacteria</taxon>
        <taxon>Bacillati</taxon>
        <taxon>Bacillota</taxon>
        <taxon>Bacilli</taxon>
        <taxon>Bacillales</taxon>
        <taxon>Paenibacillaceae</taxon>
        <taxon>Cohnella</taxon>
    </lineage>
</organism>
<comment type="caution">
    <text evidence="6">The sequence shown here is derived from an EMBL/GenBank/DDBJ whole genome shotgun (WGS) entry which is preliminary data.</text>
</comment>
<dbReference type="PANTHER" id="PTHR46796">
    <property type="entry name" value="HTH-TYPE TRANSCRIPTIONAL ACTIVATOR RHAS-RELATED"/>
    <property type="match status" value="1"/>
</dbReference>
<proteinExistence type="predicted"/>
<evidence type="ECO:0000256" key="1">
    <source>
        <dbReference type="ARBA" id="ARBA00023015"/>
    </source>
</evidence>
<evidence type="ECO:0000313" key="6">
    <source>
        <dbReference type="EMBL" id="THF76223.1"/>
    </source>
</evidence>